<comment type="caution">
    <text evidence="1">The sequence shown here is derived from an EMBL/GenBank/DDBJ whole genome shotgun (WGS) entry which is preliminary data.</text>
</comment>
<protein>
    <submittedName>
        <fullName evidence="1">Uncharacterized protein</fullName>
    </submittedName>
</protein>
<dbReference type="AlphaFoldDB" id="X0ZU82"/>
<gene>
    <name evidence="1" type="ORF">S01H1_77566</name>
</gene>
<evidence type="ECO:0000313" key="1">
    <source>
        <dbReference type="EMBL" id="GAG51736.1"/>
    </source>
</evidence>
<organism evidence="1">
    <name type="scientific">marine sediment metagenome</name>
    <dbReference type="NCBI Taxonomy" id="412755"/>
    <lineage>
        <taxon>unclassified sequences</taxon>
        <taxon>metagenomes</taxon>
        <taxon>ecological metagenomes</taxon>
    </lineage>
</organism>
<sequence length="119" mass="12959">MFDEELLLRKTGDLTANEQAATWVDFGGPDRVTMTYDVVVPKADGTTPTLDLIIQTSATDGGAVLETFTLPQIDAIGVYRISFKSPHQWRRIYATVGGTSPDFGLVVVGPQMGGEYDQF</sequence>
<name>X0ZU82_9ZZZZ</name>
<dbReference type="EMBL" id="BARS01052142">
    <property type="protein sequence ID" value="GAG51736.1"/>
    <property type="molecule type" value="Genomic_DNA"/>
</dbReference>
<proteinExistence type="predicted"/>
<accession>X0ZU82</accession>
<reference evidence="1" key="1">
    <citation type="journal article" date="2014" name="Front. Microbiol.">
        <title>High frequency of phylogenetically diverse reductive dehalogenase-homologous genes in deep subseafloor sedimentary metagenomes.</title>
        <authorList>
            <person name="Kawai M."/>
            <person name="Futagami T."/>
            <person name="Toyoda A."/>
            <person name="Takaki Y."/>
            <person name="Nishi S."/>
            <person name="Hori S."/>
            <person name="Arai W."/>
            <person name="Tsubouchi T."/>
            <person name="Morono Y."/>
            <person name="Uchiyama I."/>
            <person name="Ito T."/>
            <person name="Fujiyama A."/>
            <person name="Inagaki F."/>
            <person name="Takami H."/>
        </authorList>
    </citation>
    <scope>NUCLEOTIDE SEQUENCE</scope>
    <source>
        <strain evidence="1">Expedition CK06-06</strain>
    </source>
</reference>